<protein>
    <submittedName>
        <fullName evidence="1">Uncharacterized protein</fullName>
    </submittedName>
</protein>
<evidence type="ECO:0000313" key="2">
    <source>
        <dbReference type="Proteomes" id="UP001055093"/>
    </source>
</evidence>
<gene>
    <name evidence="1" type="ORF">BGCPKDLD_1832</name>
</gene>
<sequence length="111" mass="11494">MSGSSQAKVTQAPSAESRAQTALERALTVAFWQALQQRPMPAMAALECAARTVGALYRQVAAAHGPHGTCPCGWEPDPEADLIMLEAMLAAGLMHPPAAADLATMVPAGRA</sequence>
<proteinExistence type="predicted"/>
<accession>A0ABQ4UU44</accession>
<reference evidence="1" key="1">
    <citation type="journal article" date="2021" name="Front. Microbiol.">
        <title>Comprehensive Comparative Genomics and Phenotyping of Methylobacterium Species.</title>
        <authorList>
            <person name="Alessa O."/>
            <person name="Ogura Y."/>
            <person name="Fujitani Y."/>
            <person name="Takami H."/>
            <person name="Hayashi T."/>
            <person name="Sahin N."/>
            <person name="Tani A."/>
        </authorList>
    </citation>
    <scope>NUCLEOTIDE SEQUENCE</scope>
    <source>
        <strain evidence="1">DSM 14458</strain>
    </source>
</reference>
<reference evidence="1" key="2">
    <citation type="submission" date="2021-08" db="EMBL/GenBank/DDBJ databases">
        <authorList>
            <person name="Tani A."/>
            <person name="Ola A."/>
            <person name="Ogura Y."/>
            <person name="Katsura K."/>
            <person name="Hayashi T."/>
        </authorList>
    </citation>
    <scope>NUCLEOTIDE SEQUENCE</scope>
    <source>
        <strain evidence="1">DSM 14458</strain>
    </source>
</reference>
<name>A0ABQ4UU44_9HYPH</name>
<dbReference type="EMBL" id="BPRE01000005">
    <property type="protein sequence ID" value="GJE75250.1"/>
    <property type="molecule type" value="Genomic_DNA"/>
</dbReference>
<organism evidence="1 2">
    <name type="scientific">Methylorubrum suomiense</name>
    <dbReference type="NCBI Taxonomy" id="144191"/>
    <lineage>
        <taxon>Bacteria</taxon>
        <taxon>Pseudomonadati</taxon>
        <taxon>Pseudomonadota</taxon>
        <taxon>Alphaproteobacteria</taxon>
        <taxon>Hyphomicrobiales</taxon>
        <taxon>Methylobacteriaceae</taxon>
        <taxon>Methylorubrum</taxon>
    </lineage>
</organism>
<keyword evidence="2" id="KW-1185">Reference proteome</keyword>
<dbReference type="RefSeq" id="WP_137827458.1">
    <property type="nucleotide sequence ID" value="NZ_BPRE01000005.1"/>
</dbReference>
<comment type="caution">
    <text evidence="1">The sequence shown here is derived from an EMBL/GenBank/DDBJ whole genome shotgun (WGS) entry which is preliminary data.</text>
</comment>
<dbReference type="Proteomes" id="UP001055093">
    <property type="component" value="Unassembled WGS sequence"/>
</dbReference>
<evidence type="ECO:0000313" key="1">
    <source>
        <dbReference type="EMBL" id="GJE75250.1"/>
    </source>
</evidence>